<evidence type="ECO:0000256" key="2">
    <source>
        <dbReference type="ARBA" id="ARBA00013165"/>
    </source>
</evidence>
<dbReference type="GO" id="GO:0005739">
    <property type="term" value="C:mitochondrion"/>
    <property type="evidence" value="ECO:0007669"/>
    <property type="project" value="TreeGrafter"/>
</dbReference>
<dbReference type="InterPro" id="IPR014729">
    <property type="entry name" value="Rossmann-like_a/b/a_fold"/>
</dbReference>
<evidence type="ECO:0000256" key="6">
    <source>
        <dbReference type="ARBA" id="ARBA00022917"/>
    </source>
</evidence>
<feature type="region of interest" description="Disordered" evidence="10">
    <location>
        <begin position="705"/>
        <end position="736"/>
    </location>
</feature>
<dbReference type="Gene3D" id="3.40.50.620">
    <property type="entry name" value="HUPs"/>
    <property type="match status" value="2"/>
</dbReference>
<evidence type="ECO:0000256" key="8">
    <source>
        <dbReference type="ARBA" id="ARBA00032665"/>
    </source>
</evidence>
<dbReference type="SUPFAM" id="SSF52374">
    <property type="entry name" value="Nucleotidylyl transferase"/>
    <property type="match status" value="1"/>
</dbReference>
<evidence type="ECO:0000313" key="13">
    <source>
        <dbReference type="EMBL" id="KAF2720721.1"/>
    </source>
</evidence>
<dbReference type="Gene3D" id="1.10.10.830">
    <property type="entry name" value="Ile-tRNA synthetase CP2 domain-like"/>
    <property type="match status" value="1"/>
</dbReference>
<gene>
    <name evidence="13" type="ORF">K431DRAFT_285628</name>
</gene>
<keyword evidence="6 9" id="KW-0648">Protein biosynthesis</keyword>
<dbReference type="OrthoDB" id="10264412at2759"/>
<proteinExistence type="inferred from homology"/>
<reference evidence="13" key="1">
    <citation type="journal article" date="2020" name="Stud. Mycol.">
        <title>101 Dothideomycetes genomes: a test case for predicting lifestyles and emergence of pathogens.</title>
        <authorList>
            <person name="Haridas S."/>
            <person name="Albert R."/>
            <person name="Binder M."/>
            <person name="Bloem J."/>
            <person name="Labutti K."/>
            <person name="Salamov A."/>
            <person name="Andreopoulos B."/>
            <person name="Baker S."/>
            <person name="Barry K."/>
            <person name="Bills G."/>
            <person name="Bluhm B."/>
            <person name="Cannon C."/>
            <person name="Castanera R."/>
            <person name="Culley D."/>
            <person name="Daum C."/>
            <person name="Ezra D."/>
            <person name="Gonzalez J."/>
            <person name="Henrissat B."/>
            <person name="Kuo A."/>
            <person name="Liang C."/>
            <person name="Lipzen A."/>
            <person name="Lutzoni F."/>
            <person name="Magnuson J."/>
            <person name="Mondo S."/>
            <person name="Nolan M."/>
            <person name="Ohm R."/>
            <person name="Pangilinan J."/>
            <person name="Park H.-J."/>
            <person name="Ramirez L."/>
            <person name="Alfaro M."/>
            <person name="Sun H."/>
            <person name="Tritt A."/>
            <person name="Yoshinaga Y."/>
            <person name="Zwiers L.-H."/>
            <person name="Turgeon B."/>
            <person name="Goodwin S."/>
            <person name="Spatafora J."/>
            <person name="Crous P."/>
            <person name="Grigoriev I."/>
        </authorList>
    </citation>
    <scope>NUCLEOTIDE SEQUENCE</scope>
    <source>
        <strain evidence="13">CBS 116435</strain>
    </source>
</reference>
<feature type="compositionally biased region" description="Basic and acidic residues" evidence="10">
    <location>
        <begin position="143"/>
        <end position="156"/>
    </location>
</feature>
<dbReference type="InterPro" id="IPR001412">
    <property type="entry name" value="aa-tRNA-synth_I_CS"/>
</dbReference>
<dbReference type="EC" id="6.1.1.5" evidence="2"/>
<feature type="region of interest" description="Disordered" evidence="10">
    <location>
        <begin position="142"/>
        <end position="166"/>
    </location>
</feature>
<evidence type="ECO:0000313" key="14">
    <source>
        <dbReference type="Proteomes" id="UP000799441"/>
    </source>
</evidence>
<dbReference type="SUPFAM" id="SSF50677">
    <property type="entry name" value="ValRS/IleRS/LeuRS editing domain"/>
    <property type="match status" value="1"/>
</dbReference>
<dbReference type="InterPro" id="IPR050081">
    <property type="entry name" value="Ile-tRNA_ligase"/>
</dbReference>
<feature type="region of interest" description="Disordered" evidence="10">
    <location>
        <begin position="1160"/>
        <end position="1243"/>
    </location>
</feature>
<dbReference type="GO" id="GO:0004822">
    <property type="term" value="F:isoleucine-tRNA ligase activity"/>
    <property type="evidence" value="ECO:0007669"/>
    <property type="project" value="UniProtKB-EC"/>
</dbReference>
<dbReference type="SUPFAM" id="SSF47323">
    <property type="entry name" value="Anticodon-binding domain of a subclass of class I aminoacyl-tRNA synthetases"/>
    <property type="match status" value="1"/>
</dbReference>
<dbReference type="InterPro" id="IPR033708">
    <property type="entry name" value="Anticodon_Ile_BEm"/>
</dbReference>
<dbReference type="EMBL" id="MU003797">
    <property type="protein sequence ID" value="KAF2720721.1"/>
    <property type="molecule type" value="Genomic_DNA"/>
</dbReference>
<dbReference type="InterPro" id="IPR013155">
    <property type="entry name" value="M/V/L/I-tRNA-synth_anticd-bd"/>
</dbReference>
<name>A0A9P4UPQ8_9PEZI</name>
<dbReference type="InterPro" id="IPR009008">
    <property type="entry name" value="Val/Leu/Ile-tRNA-synth_edit"/>
</dbReference>
<evidence type="ECO:0000259" key="12">
    <source>
        <dbReference type="Pfam" id="PF08264"/>
    </source>
</evidence>
<feature type="domain" description="Aminoacyl-tRNA synthetase class Ia" evidence="11">
    <location>
        <begin position="76"/>
        <end position="763"/>
    </location>
</feature>
<keyword evidence="14" id="KW-1185">Reference proteome</keyword>
<dbReference type="Pfam" id="PF00133">
    <property type="entry name" value="tRNA-synt_1"/>
    <property type="match status" value="1"/>
</dbReference>
<evidence type="ECO:0000256" key="5">
    <source>
        <dbReference type="ARBA" id="ARBA00022840"/>
    </source>
</evidence>
<sequence>MRPFRATLSLRRSVVPLPDDYKWHDVVLKNTINLPKTTFPARATGHQIQAYRERCTDNLYAWQRLARPATIEGQAGKDVDNEFVLHDGPPYANGAVHMGHALNKILKDLILRWEMAKGKRVHYRPGWDCHGLPIELKALQQSRTHEDQKTAMKDNPDQEASAAEEQGNLTAADIRRKAGQLASSTIDLQRRSFREWGLMGEWEQPYQTMDRQFEMRQLAVFGSMAVKGLVTRKYRPVYWSPSSRTALAEAELEYDDAHVCTAAFVKMPLTSLPRRLQQVSDVIPEKISALVWTTTPWTLPANRAIAVHSDILYCLLELERTGLKEQMLIAEDRVEYVRSYLPEDATSRIMVEGISGSELADGKAGVHNIFSGLDSPILSADFVTATSGTGLVHMAPGHGMEDYTACQTAGITEAVAPVDDAGRYTSDAFPTSKQEKLFDGLDVQTEGVEAVLKVLRSPSQFLSHPSARQSDGLLFASHPFTHKNPIDWRTKQPVIVRATAQWFADVSAIRSRSLDALSSVDFVPETGRTRLEAFLQGRSQWCISRQRAWGVPIPALYHKVTGEACITSESIEHIMAVVEQKGTDAWFSDAEDDPSWLHPSLETGKWTRGKDTMDVWFDSGTTWTSLHPREAKPLSDVCVEGTDQHRGWFQSSLLTAVSTQDENLPPAAPYGKLITHGFILDDEGKKMSKSLGNVVAPSQILDGSYLTNAGKQTKNNVRPEKGSKTNPRAGLNTAAPPKAKDLLGPDLLRLWVASSDYTRDVPLSQPALAAVQQALQKYRVTFKFLLGVLSDYPSPMPDLSLVNRPTFADTVILHQLFRSHSIIYSHLERSKFHLAVNEINRFINADLSAFYFEVAKDRLYTENEIHRKSCQTFCSYILQHLLQWMGPICPLLVEEVWEHMPINLKSGDPRQVEGNDEQGNPEMKWEGYVDMSLHPLRQRFMSLGGIKFESWQHDELNEAIDLVKRLSTATKLAQERARNDGKLRSSLECAVKITLPKPDVMPTHAGKFFMKLDKREEFAPLLVVSEAEVDVEGDPEQDAELKQYEETLEEKIKAAKIEAAVRTGKYTSEEAAKIYGGRLQDAGSKTPAWSYAERFPLSLSTGSASASEAEDQAYATVTVLPPNGEKCPRCWQWTVYEPEEPNEPCEKCQVAVGEKLGLITLSPDETTQGVNEGEDEPDDDGSIDPSELSEEDLATLLEELGQEEEMLDAQRRKEGGGSSESEDDGGEQKRGRRRVVKRKSLRG</sequence>
<dbReference type="PANTHER" id="PTHR42765">
    <property type="entry name" value="SOLEUCYL-TRNA SYNTHETASE"/>
    <property type="match status" value="1"/>
</dbReference>
<evidence type="ECO:0000256" key="10">
    <source>
        <dbReference type="SAM" id="MobiDB-lite"/>
    </source>
</evidence>
<dbReference type="PRINTS" id="PR00984">
    <property type="entry name" value="TRNASYNTHILE"/>
</dbReference>
<comment type="caution">
    <text evidence="13">The sequence shown here is derived from an EMBL/GenBank/DDBJ whole genome shotgun (WGS) entry which is preliminary data.</text>
</comment>
<dbReference type="Gene3D" id="3.90.740.10">
    <property type="entry name" value="Valyl/Leucyl/Isoleucyl-tRNA synthetase, editing domain"/>
    <property type="match status" value="1"/>
</dbReference>
<organism evidence="13 14">
    <name type="scientific">Polychaeton citri CBS 116435</name>
    <dbReference type="NCBI Taxonomy" id="1314669"/>
    <lineage>
        <taxon>Eukaryota</taxon>
        <taxon>Fungi</taxon>
        <taxon>Dikarya</taxon>
        <taxon>Ascomycota</taxon>
        <taxon>Pezizomycotina</taxon>
        <taxon>Dothideomycetes</taxon>
        <taxon>Dothideomycetidae</taxon>
        <taxon>Capnodiales</taxon>
        <taxon>Capnodiaceae</taxon>
        <taxon>Polychaeton</taxon>
    </lineage>
</organism>
<comment type="similarity">
    <text evidence="1 9">Belongs to the class-I aminoacyl-tRNA synthetase family.</text>
</comment>
<dbReference type="GO" id="GO:0002161">
    <property type="term" value="F:aminoacyl-tRNA deacylase activity"/>
    <property type="evidence" value="ECO:0007669"/>
    <property type="project" value="InterPro"/>
</dbReference>
<evidence type="ECO:0000259" key="11">
    <source>
        <dbReference type="Pfam" id="PF00133"/>
    </source>
</evidence>
<evidence type="ECO:0000256" key="1">
    <source>
        <dbReference type="ARBA" id="ARBA00005594"/>
    </source>
</evidence>
<dbReference type="InterPro" id="IPR009080">
    <property type="entry name" value="tRNAsynth_Ia_anticodon-bd"/>
</dbReference>
<feature type="compositionally biased region" description="Polar residues" evidence="10">
    <location>
        <begin position="705"/>
        <end position="716"/>
    </location>
</feature>
<dbReference type="Gene3D" id="1.10.730.20">
    <property type="match status" value="2"/>
</dbReference>
<accession>A0A9P4UPQ8</accession>
<dbReference type="InterPro" id="IPR002300">
    <property type="entry name" value="aa-tRNA-synth_Ia"/>
</dbReference>
<dbReference type="Proteomes" id="UP000799441">
    <property type="component" value="Unassembled WGS sequence"/>
</dbReference>
<keyword evidence="7 9" id="KW-0030">Aminoacyl-tRNA synthetase</keyword>
<dbReference type="Pfam" id="PF08264">
    <property type="entry name" value="Anticodon_1"/>
    <property type="match status" value="1"/>
</dbReference>
<dbReference type="GO" id="GO:0005524">
    <property type="term" value="F:ATP binding"/>
    <property type="evidence" value="ECO:0007669"/>
    <property type="project" value="UniProtKB-KW"/>
</dbReference>
<keyword evidence="5 9" id="KW-0067">ATP-binding</keyword>
<dbReference type="GO" id="GO:0006428">
    <property type="term" value="P:isoleucyl-tRNA aminoacylation"/>
    <property type="evidence" value="ECO:0007669"/>
    <property type="project" value="InterPro"/>
</dbReference>
<dbReference type="InterPro" id="IPR002301">
    <property type="entry name" value="Ile-tRNA-ligase"/>
</dbReference>
<evidence type="ECO:0000256" key="9">
    <source>
        <dbReference type="RuleBase" id="RU363035"/>
    </source>
</evidence>
<dbReference type="GO" id="GO:0032543">
    <property type="term" value="P:mitochondrial translation"/>
    <property type="evidence" value="ECO:0007669"/>
    <property type="project" value="TreeGrafter"/>
</dbReference>
<evidence type="ECO:0000256" key="7">
    <source>
        <dbReference type="ARBA" id="ARBA00023146"/>
    </source>
</evidence>
<evidence type="ECO:0000256" key="3">
    <source>
        <dbReference type="ARBA" id="ARBA00022598"/>
    </source>
</evidence>
<keyword evidence="3 9" id="KW-0436">Ligase</keyword>
<evidence type="ECO:0000256" key="4">
    <source>
        <dbReference type="ARBA" id="ARBA00022741"/>
    </source>
</evidence>
<dbReference type="PROSITE" id="PS00178">
    <property type="entry name" value="AA_TRNA_LIGASE_I"/>
    <property type="match status" value="1"/>
</dbReference>
<protein>
    <recommendedName>
        <fullName evidence="2">isoleucine--tRNA ligase</fullName>
        <ecNumber evidence="2">6.1.1.5</ecNumber>
    </recommendedName>
    <alternativeName>
        <fullName evidence="8">Isoleucyl-tRNA synthetase</fullName>
    </alternativeName>
</protein>
<dbReference type="PANTHER" id="PTHR42765:SF1">
    <property type="entry name" value="ISOLEUCINE--TRNA LIGASE, MITOCHONDRIAL"/>
    <property type="match status" value="1"/>
</dbReference>
<feature type="domain" description="Methionyl/Valyl/Leucyl/Isoleucyl-tRNA synthetase anticodon-binding" evidence="12">
    <location>
        <begin position="809"/>
        <end position="905"/>
    </location>
</feature>
<dbReference type="GO" id="GO:0000049">
    <property type="term" value="F:tRNA binding"/>
    <property type="evidence" value="ECO:0007669"/>
    <property type="project" value="InterPro"/>
</dbReference>
<feature type="compositionally biased region" description="Basic residues" evidence="10">
    <location>
        <begin position="1230"/>
        <end position="1243"/>
    </location>
</feature>
<dbReference type="CDD" id="cd07960">
    <property type="entry name" value="Anticodon_Ia_Ile_BEm"/>
    <property type="match status" value="1"/>
</dbReference>
<feature type="compositionally biased region" description="Acidic residues" evidence="10">
    <location>
        <begin position="1172"/>
        <end position="1193"/>
    </location>
</feature>
<dbReference type="AlphaFoldDB" id="A0A9P4UPQ8"/>
<keyword evidence="4 9" id="KW-0547">Nucleotide-binding</keyword>
<dbReference type="NCBIfam" id="TIGR00392">
    <property type="entry name" value="ileS"/>
    <property type="match status" value="1"/>
</dbReference>